<evidence type="ECO:0000256" key="2">
    <source>
        <dbReference type="SAM" id="MobiDB-lite"/>
    </source>
</evidence>
<dbReference type="Pfam" id="PF15663">
    <property type="entry name" value="zf-CCCH_3"/>
    <property type="match status" value="1"/>
</dbReference>
<feature type="region of interest" description="Disordered" evidence="2">
    <location>
        <begin position="488"/>
        <end position="575"/>
    </location>
</feature>
<evidence type="ECO:0000256" key="1">
    <source>
        <dbReference type="PROSITE-ProRule" id="PRU00723"/>
    </source>
</evidence>
<feature type="region of interest" description="Disordered" evidence="2">
    <location>
        <begin position="279"/>
        <end position="430"/>
    </location>
</feature>
<protein>
    <recommendedName>
        <fullName evidence="3">C3H1-type domain-containing protein</fullName>
    </recommendedName>
</protein>
<dbReference type="Proteomes" id="UP000005408">
    <property type="component" value="Unassembled WGS sequence"/>
</dbReference>
<dbReference type="InterPro" id="IPR041686">
    <property type="entry name" value="Znf-CCCH_3"/>
</dbReference>
<keyword evidence="1" id="KW-0479">Metal-binding</keyword>
<feature type="zinc finger region" description="C3H1-type" evidence="1">
    <location>
        <begin position="31"/>
        <end position="57"/>
    </location>
</feature>
<sequence length="903" mass="100764">MSAFGNDCHFFYNAACVKGDSCPFRHCEAAKATDITCTFWRQKTCTKPNCPFRHSEGVIQNKNRAEIPCYWETQPVGCTKTACPFKHQNARSESPVTFDEVSTPGVDAPPSPVVEVQPVVVNLAEDSDVEMTSPVKTMAMERKAVPMKAVKQLITAPRSETAIQKHRPSIHSRLNARGPSPVSRTLVKERLKMGTPDTSQPNSVKARLGVNKPDTSIKNRLGVQQQMENSEKSNADDAGSEDGALEVKSLEQIQRDKALRSMGLIELKGGKIMKIADWEREQKGHNSSQQSGEEEEENEENNEETDEEDESSGEDEKEEEEEEEEEEDDLEEPEEIELFAPDEPEHEEDTRTFVSTGDTKKIVAKSKSESKIVTKNEGETRGGRRIVVEDSNPVDDSTPDIKASLKRRLGGRVTEVPREPIKSAGETSIKKRLTMPIGSSNQGTIKTVTGIKSRLGTASNETATLDARQKLKLRQTVTLKNTGLTGITLSTSRESNEDSKEAKERLENPPVRKRGWRKTTKVTVDGSDTDGSRPVTPDQSLSVHSSPEKSTATEEGVSQVMKRQKKEEDGGAKLQNMLTQRMRNNSVWSNRNAPKSRGAGETLDSLGIGIIDIKGGKVVKIGKNKKEENKETKREDKLLAQIEKLSKVSKRETKERKVYIPPALKKAGIDVPDAVKSRGSVDNSEIDADEHSQDDPKVMTFSEIMAAKRQRQKRLAEKRNADVARKKSKDTLELPQEDFEDSNEAPADVLKIAQMITGSLDDTATSEESRHHHRSKKKSKWRKKRKASKEKKDHQQSDTEKDSAQDRLKTVDKVLSEDSQNSSFVSSKNPLESDEPDSKRINQQKPETVEDKMSDKEDISPTKKKVEQLLSDSWFDLDVDNIEGETGSQDEDDLLREIDELLA</sequence>
<reference evidence="4" key="1">
    <citation type="submission" date="2022-08" db="UniProtKB">
        <authorList>
            <consortium name="EnsemblMetazoa"/>
        </authorList>
    </citation>
    <scope>IDENTIFICATION</scope>
    <source>
        <strain evidence="4">05x7-T-G4-1.051#20</strain>
    </source>
</reference>
<keyword evidence="1" id="KW-0862">Zinc</keyword>
<evidence type="ECO:0000313" key="4">
    <source>
        <dbReference type="EnsemblMetazoa" id="G5814.2:cds"/>
    </source>
</evidence>
<evidence type="ECO:0000313" key="5">
    <source>
        <dbReference type="Proteomes" id="UP000005408"/>
    </source>
</evidence>
<feature type="compositionally biased region" description="Polar residues" evidence="2">
    <location>
        <begin position="213"/>
        <end position="228"/>
    </location>
</feature>
<feature type="compositionally biased region" description="Basic and acidic residues" evidence="2">
    <location>
        <begin position="790"/>
        <end position="816"/>
    </location>
</feature>
<feature type="compositionally biased region" description="Basic and acidic residues" evidence="2">
    <location>
        <begin position="714"/>
        <end position="732"/>
    </location>
</feature>
<feature type="compositionally biased region" description="Acidic residues" evidence="2">
    <location>
        <begin position="292"/>
        <end position="347"/>
    </location>
</feature>
<feature type="region of interest" description="Disordered" evidence="2">
    <location>
        <begin position="669"/>
        <end position="864"/>
    </location>
</feature>
<feature type="compositionally biased region" description="Polar residues" evidence="2">
    <location>
        <begin position="817"/>
        <end position="830"/>
    </location>
</feature>
<keyword evidence="5" id="KW-1185">Reference proteome</keyword>
<accession>A0A8W8NHC2</accession>
<name>A0A8W8NHC2_MAGGI</name>
<dbReference type="Gene3D" id="4.10.1000.10">
    <property type="entry name" value="Zinc finger, CCCH-type"/>
    <property type="match status" value="1"/>
</dbReference>
<feature type="compositionally biased region" description="Basic and acidic residues" evidence="2">
    <location>
        <begin position="494"/>
        <end position="507"/>
    </location>
</feature>
<dbReference type="PROSITE" id="PS50103">
    <property type="entry name" value="ZF_C3H1"/>
    <property type="match status" value="2"/>
</dbReference>
<dbReference type="PANTHER" id="PTHR15725">
    <property type="entry name" value="ZN-FINGER, C-X8-C-X5-C-X3-H TYPE-CONTAINING"/>
    <property type="match status" value="1"/>
</dbReference>
<feature type="compositionally biased region" description="Basic residues" evidence="2">
    <location>
        <begin position="511"/>
        <end position="520"/>
    </location>
</feature>
<dbReference type="AlphaFoldDB" id="A0A8W8NHC2"/>
<feature type="compositionally biased region" description="Basic residues" evidence="2">
    <location>
        <begin position="771"/>
        <end position="789"/>
    </location>
</feature>
<feature type="compositionally biased region" description="Basic and acidic residues" evidence="2">
    <location>
        <begin position="358"/>
        <end position="388"/>
    </location>
</feature>
<dbReference type="SMART" id="SM00356">
    <property type="entry name" value="ZnF_C3H1"/>
    <property type="match status" value="2"/>
</dbReference>
<feature type="zinc finger region" description="C3H1-type" evidence="1">
    <location>
        <begin position="7"/>
        <end position="29"/>
    </location>
</feature>
<keyword evidence="1" id="KW-0863">Zinc-finger</keyword>
<evidence type="ECO:0000259" key="3">
    <source>
        <dbReference type="PROSITE" id="PS50103"/>
    </source>
</evidence>
<feature type="compositionally biased region" description="Polar residues" evidence="2">
    <location>
        <begin position="537"/>
        <end position="550"/>
    </location>
</feature>
<feature type="compositionally biased region" description="Basic and acidic residues" evidence="2">
    <location>
        <begin position="847"/>
        <end position="864"/>
    </location>
</feature>
<dbReference type="GO" id="GO:0008270">
    <property type="term" value="F:zinc ion binding"/>
    <property type="evidence" value="ECO:0007669"/>
    <property type="project" value="UniProtKB-KW"/>
</dbReference>
<feature type="domain" description="C3H1-type" evidence="3">
    <location>
        <begin position="7"/>
        <end position="29"/>
    </location>
</feature>
<dbReference type="InterPro" id="IPR000571">
    <property type="entry name" value="Znf_CCCH"/>
</dbReference>
<dbReference type="EnsemblMetazoa" id="G5814.2">
    <property type="protein sequence ID" value="G5814.2:cds"/>
    <property type="gene ID" value="G5814"/>
</dbReference>
<organism evidence="4 5">
    <name type="scientific">Magallana gigas</name>
    <name type="common">Pacific oyster</name>
    <name type="synonym">Crassostrea gigas</name>
    <dbReference type="NCBI Taxonomy" id="29159"/>
    <lineage>
        <taxon>Eukaryota</taxon>
        <taxon>Metazoa</taxon>
        <taxon>Spiralia</taxon>
        <taxon>Lophotrochozoa</taxon>
        <taxon>Mollusca</taxon>
        <taxon>Bivalvia</taxon>
        <taxon>Autobranchia</taxon>
        <taxon>Pteriomorphia</taxon>
        <taxon>Ostreida</taxon>
        <taxon>Ostreoidea</taxon>
        <taxon>Ostreidae</taxon>
        <taxon>Magallana</taxon>
    </lineage>
</organism>
<feature type="region of interest" description="Disordered" evidence="2">
    <location>
        <begin position="159"/>
        <end position="241"/>
    </location>
</feature>
<proteinExistence type="predicted"/>
<dbReference type="PANTHER" id="PTHR15725:SF14">
    <property type="entry name" value="ZINC FINGER CCCH DOMAIN-CONTAINING PROTEIN 11A"/>
    <property type="match status" value="1"/>
</dbReference>
<feature type="domain" description="C3H1-type" evidence="3">
    <location>
        <begin position="31"/>
        <end position="57"/>
    </location>
</feature>